<dbReference type="SUPFAM" id="SSF46785">
    <property type="entry name" value="Winged helix' DNA-binding domain"/>
    <property type="match status" value="1"/>
</dbReference>
<dbReference type="PANTHER" id="PTHR30427">
    <property type="entry name" value="TRANSCRIPTIONAL ACTIVATOR PROTEIN LYSR"/>
    <property type="match status" value="1"/>
</dbReference>
<feature type="region of interest" description="Disordered" evidence="5">
    <location>
        <begin position="1"/>
        <end position="23"/>
    </location>
</feature>
<evidence type="ECO:0000256" key="5">
    <source>
        <dbReference type="SAM" id="MobiDB-lite"/>
    </source>
</evidence>
<feature type="compositionally biased region" description="Polar residues" evidence="5">
    <location>
        <begin position="7"/>
        <end position="20"/>
    </location>
</feature>
<dbReference type="Gene3D" id="3.40.190.290">
    <property type="match status" value="1"/>
</dbReference>
<dbReference type="SUPFAM" id="SSF53850">
    <property type="entry name" value="Periplasmic binding protein-like II"/>
    <property type="match status" value="1"/>
</dbReference>
<dbReference type="InterPro" id="IPR036388">
    <property type="entry name" value="WH-like_DNA-bd_sf"/>
</dbReference>
<accession>A0ABR6RDT8</accession>
<dbReference type="PROSITE" id="PS50931">
    <property type="entry name" value="HTH_LYSR"/>
    <property type="match status" value="1"/>
</dbReference>
<dbReference type="Gene3D" id="1.10.10.10">
    <property type="entry name" value="Winged helix-like DNA-binding domain superfamily/Winged helix DNA-binding domain"/>
    <property type="match status" value="1"/>
</dbReference>
<comment type="caution">
    <text evidence="7">The sequence shown here is derived from an EMBL/GenBank/DDBJ whole genome shotgun (WGS) entry which is preliminary data.</text>
</comment>
<dbReference type="Pfam" id="PF03466">
    <property type="entry name" value="LysR_substrate"/>
    <property type="match status" value="1"/>
</dbReference>
<organism evidence="7 8">
    <name type="scientific">Comamonas odontotermitis</name>
    <dbReference type="NCBI Taxonomy" id="379895"/>
    <lineage>
        <taxon>Bacteria</taxon>
        <taxon>Pseudomonadati</taxon>
        <taxon>Pseudomonadota</taxon>
        <taxon>Betaproteobacteria</taxon>
        <taxon>Burkholderiales</taxon>
        <taxon>Comamonadaceae</taxon>
        <taxon>Comamonas</taxon>
    </lineage>
</organism>
<comment type="similarity">
    <text evidence="1">Belongs to the LysR transcriptional regulatory family.</text>
</comment>
<gene>
    <name evidence="7" type="ORF">HNP33_001385</name>
</gene>
<dbReference type="PRINTS" id="PR00039">
    <property type="entry name" value="HTHLYSR"/>
</dbReference>
<dbReference type="InterPro" id="IPR000847">
    <property type="entry name" value="LysR_HTH_N"/>
</dbReference>
<keyword evidence="8" id="KW-1185">Reference proteome</keyword>
<keyword evidence="2" id="KW-0805">Transcription regulation</keyword>
<dbReference type="Pfam" id="PF00126">
    <property type="entry name" value="HTH_1"/>
    <property type="match status" value="1"/>
</dbReference>
<dbReference type="NCBIfam" id="NF008239">
    <property type="entry name" value="PRK11013.1"/>
    <property type="match status" value="1"/>
</dbReference>
<dbReference type="EMBL" id="JACHKZ010000006">
    <property type="protein sequence ID" value="MBB6577330.1"/>
    <property type="molecule type" value="Genomic_DNA"/>
</dbReference>
<evidence type="ECO:0000256" key="4">
    <source>
        <dbReference type="ARBA" id="ARBA00023163"/>
    </source>
</evidence>
<feature type="domain" description="HTH lysR-type" evidence="6">
    <location>
        <begin position="30"/>
        <end position="84"/>
    </location>
</feature>
<sequence>MPRHFQADSTAESSVDTASSMPEAPRIQHRHIEVFRAIMLAGGVTGAAGLLFTSQPTVSRELARLEQLLGYALFERVHGRLRPTARALALWDEVQRSWQGLDRVIERAAALGRPQGARISVLSMPALSHALLPLALARMQAVHGPVAVSVATQEAPLLQEWMAAQRYDLGLTEQGEVPPGVRMVALPAVDEVAVLPAGHALAQKSRLQPQDFAGQPFVSLAEGDPYRMQIDRVFADAGVARQMLLETHSAIAVCALVQQGLGVAIVNPLTARACAAGASMVVRPLTFSIPFELQALLPLHRAAVQEVEWLVDALKQSMAPESA</sequence>
<keyword evidence="4" id="KW-0804">Transcription</keyword>
<reference evidence="7 8" key="1">
    <citation type="submission" date="2020-08" db="EMBL/GenBank/DDBJ databases">
        <title>Functional genomics of gut bacteria from endangered species of beetles.</title>
        <authorList>
            <person name="Carlos-Shanley C."/>
        </authorList>
    </citation>
    <scope>NUCLEOTIDE SEQUENCE [LARGE SCALE GENOMIC DNA]</scope>
    <source>
        <strain evidence="7 8">S00124</strain>
    </source>
</reference>
<dbReference type="InterPro" id="IPR005119">
    <property type="entry name" value="LysR_subst-bd"/>
</dbReference>
<evidence type="ECO:0000256" key="3">
    <source>
        <dbReference type="ARBA" id="ARBA00023125"/>
    </source>
</evidence>
<dbReference type="GO" id="GO:0003677">
    <property type="term" value="F:DNA binding"/>
    <property type="evidence" value="ECO:0007669"/>
    <property type="project" value="UniProtKB-KW"/>
</dbReference>
<protein>
    <submittedName>
        <fullName evidence="7">DNA-binding transcriptional LysR family regulator</fullName>
    </submittedName>
</protein>
<evidence type="ECO:0000256" key="1">
    <source>
        <dbReference type="ARBA" id="ARBA00009437"/>
    </source>
</evidence>
<evidence type="ECO:0000313" key="8">
    <source>
        <dbReference type="Proteomes" id="UP000562492"/>
    </source>
</evidence>
<dbReference type="InterPro" id="IPR036390">
    <property type="entry name" value="WH_DNA-bd_sf"/>
</dbReference>
<name>A0ABR6RDT8_9BURK</name>
<keyword evidence="3 7" id="KW-0238">DNA-binding</keyword>
<evidence type="ECO:0000259" key="6">
    <source>
        <dbReference type="PROSITE" id="PS50931"/>
    </source>
</evidence>
<proteinExistence type="inferred from homology"/>
<evidence type="ECO:0000256" key="2">
    <source>
        <dbReference type="ARBA" id="ARBA00023015"/>
    </source>
</evidence>
<dbReference type="PANTHER" id="PTHR30427:SF1">
    <property type="entry name" value="TRANSCRIPTIONAL ACTIVATOR PROTEIN LYSR"/>
    <property type="match status" value="1"/>
</dbReference>
<evidence type="ECO:0000313" key="7">
    <source>
        <dbReference type="EMBL" id="MBB6577330.1"/>
    </source>
</evidence>
<dbReference type="Proteomes" id="UP000562492">
    <property type="component" value="Unassembled WGS sequence"/>
</dbReference>